<accession>A0A0E2E8G8</accession>
<comment type="caution">
    <text evidence="3">The sequence shown here is derived from an EMBL/GenBank/DDBJ whole genome shotgun (WGS) entry which is preliminary data.</text>
</comment>
<evidence type="ECO:0000259" key="2">
    <source>
        <dbReference type="PROSITE" id="PS51819"/>
    </source>
</evidence>
<dbReference type="InterPro" id="IPR004360">
    <property type="entry name" value="Glyas_Fos-R_dOase_dom"/>
</dbReference>
<dbReference type="CDD" id="cd06587">
    <property type="entry name" value="VOC"/>
    <property type="match status" value="1"/>
</dbReference>
<reference evidence="3" key="1">
    <citation type="submission" date="2012-01" db="EMBL/GenBank/DDBJ databases">
        <title>The Genome Sequence of Treponema denticola H-22.</title>
        <authorList>
            <consortium name="The Broad Institute Genome Sequencing Platform"/>
            <person name="Earl A."/>
            <person name="Ward D."/>
            <person name="Feldgarden M."/>
            <person name="Gevers D."/>
            <person name="Blanton J.M."/>
            <person name="Fenno C.J."/>
            <person name="Baranova O.V."/>
            <person name="Mathney J."/>
            <person name="Dewhirst F.E."/>
            <person name="Izard J."/>
            <person name="Young S.K."/>
            <person name="Zeng Q."/>
            <person name="Gargeya S."/>
            <person name="Fitzgerald M."/>
            <person name="Haas B."/>
            <person name="Abouelleil A."/>
            <person name="Alvarado L."/>
            <person name="Arachchi H.M."/>
            <person name="Berlin A."/>
            <person name="Chapman S.B."/>
            <person name="Gearin G."/>
            <person name="Goldberg J."/>
            <person name="Griggs A."/>
            <person name="Gujja S."/>
            <person name="Hansen M."/>
            <person name="Heiman D."/>
            <person name="Howarth C."/>
            <person name="Larimer J."/>
            <person name="Lui A."/>
            <person name="MacDonald P.J.P."/>
            <person name="McCowen C."/>
            <person name="Montmayeur A."/>
            <person name="Murphy C."/>
            <person name="Neiman D."/>
            <person name="Pearson M."/>
            <person name="Priest M."/>
            <person name="Roberts A."/>
            <person name="Saif S."/>
            <person name="Shea T."/>
            <person name="Sisk P."/>
            <person name="Stolte C."/>
            <person name="Sykes S."/>
            <person name="Wortman J."/>
            <person name="Nusbaum C."/>
            <person name="Birren B."/>
        </authorList>
    </citation>
    <scope>NUCLEOTIDE SEQUENCE [LARGE SCALE GENOMIC DNA]</scope>
    <source>
        <strain evidence="3">H-22</strain>
    </source>
</reference>
<dbReference type="GO" id="GO:0046872">
    <property type="term" value="F:metal ion binding"/>
    <property type="evidence" value="ECO:0007669"/>
    <property type="project" value="UniProtKB-KW"/>
</dbReference>
<evidence type="ECO:0000313" key="3">
    <source>
        <dbReference type="EMBL" id="EMB35352.1"/>
    </source>
</evidence>
<organism evidence="3">
    <name type="scientific">Treponema denticola H-22</name>
    <dbReference type="NCBI Taxonomy" id="999432"/>
    <lineage>
        <taxon>Bacteria</taxon>
        <taxon>Pseudomonadati</taxon>
        <taxon>Spirochaetota</taxon>
        <taxon>Spirochaetia</taxon>
        <taxon>Spirochaetales</taxon>
        <taxon>Treponemataceae</taxon>
        <taxon>Treponema</taxon>
    </lineage>
</organism>
<sequence>MFLNSVAIRTDEMEKSLEFYEKVLGFTFNYMMSAAPGKRIAFLTEPDSGMNLELISHDVSKPQNGSRLSLTVQVDQISEAEKYLKAKNVRITAPPRTAKDGKKILTAVDPNGVEIDFIEFKKENE</sequence>
<keyword evidence="1" id="KW-0479">Metal-binding</keyword>
<dbReference type="Gene3D" id="3.10.180.10">
    <property type="entry name" value="2,3-Dihydroxybiphenyl 1,2-Dioxygenase, domain 1"/>
    <property type="match status" value="1"/>
</dbReference>
<dbReference type="GO" id="GO:0004493">
    <property type="term" value="F:methylmalonyl-CoA epimerase activity"/>
    <property type="evidence" value="ECO:0007669"/>
    <property type="project" value="TreeGrafter"/>
</dbReference>
<dbReference type="EMBL" id="AGDV01000004">
    <property type="protein sequence ID" value="EMB35352.1"/>
    <property type="molecule type" value="Genomic_DNA"/>
</dbReference>
<dbReference type="InterPro" id="IPR037523">
    <property type="entry name" value="VOC_core"/>
</dbReference>
<dbReference type="GO" id="GO:0046491">
    <property type="term" value="P:L-methylmalonyl-CoA metabolic process"/>
    <property type="evidence" value="ECO:0007669"/>
    <property type="project" value="TreeGrafter"/>
</dbReference>
<proteinExistence type="predicted"/>
<dbReference type="Proteomes" id="UP000011705">
    <property type="component" value="Chromosome"/>
</dbReference>
<evidence type="ECO:0000256" key="1">
    <source>
        <dbReference type="ARBA" id="ARBA00022723"/>
    </source>
</evidence>
<dbReference type="PROSITE" id="PS51819">
    <property type="entry name" value="VOC"/>
    <property type="match status" value="1"/>
</dbReference>
<feature type="domain" description="VOC" evidence="2">
    <location>
        <begin position="2"/>
        <end position="120"/>
    </location>
</feature>
<name>A0A0E2E8G8_TREDN</name>
<dbReference type="RefSeq" id="WP_002683174.1">
    <property type="nucleotide sequence ID" value="NZ_CM001795.1"/>
</dbReference>
<protein>
    <recommendedName>
        <fullName evidence="2">VOC domain-containing protein</fullName>
    </recommendedName>
</protein>
<gene>
    <name evidence="3" type="ORF">HMPREF9726_00493</name>
</gene>
<dbReference type="HOGENOM" id="CLU_046006_8_5_12"/>
<dbReference type="SUPFAM" id="SSF54593">
    <property type="entry name" value="Glyoxalase/Bleomycin resistance protein/Dihydroxybiphenyl dioxygenase"/>
    <property type="match status" value="1"/>
</dbReference>
<dbReference type="InterPro" id="IPR051785">
    <property type="entry name" value="MMCE/EMCE_epimerase"/>
</dbReference>
<dbReference type="InterPro" id="IPR029068">
    <property type="entry name" value="Glyas_Bleomycin-R_OHBP_Dase"/>
</dbReference>
<dbReference type="Pfam" id="PF00903">
    <property type="entry name" value="Glyoxalase"/>
    <property type="match status" value="1"/>
</dbReference>
<dbReference type="AlphaFoldDB" id="A0A0E2E8G8"/>
<dbReference type="PANTHER" id="PTHR43048">
    <property type="entry name" value="METHYLMALONYL-COA EPIMERASE"/>
    <property type="match status" value="1"/>
</dbReference>
<dbReference type="PATRIC" id="fig|999432.5.peg.509"/>
<dbReference type="PANTHER" id="PTHR43048:SF3">
    <property type="entry name" value="METHYLMALONYL-COA EPIMERASE, MITOCHONDRIAL"/>
    <property type="match status" value="1"/>
</dbReference>